<evidence type="ECO:0000313" key="2">
    <source>
        <dbReference type="EMBL" id="KUO22418.1"/>
    </source>
</evidence>
<gene>
    <name evidence="2" type="ORF">AQJ91_03880</name>
</gene>
<keyword evidence="3" id="KW-1185">Reference proteome</keyword>
<dbReference type="EMBL" id="LMXB01000016">
    <property type="protein sequence ID" value="KUO22418.1"/>
    <property type="molecule type" value="Genomic_DNA"/>
</dbReference>
<dbReference type="Proteomes" id="UP000053260">
    <property type="component" value="Unassembled WGS sequence"/>
</dbReference>
<dbReference type="OrthoDB" id="4020975at2"/>
<name>A0A101V4N5_9ACTN</name>
<reference evidence="2 3" key="1">
    <citation type="submission" date="2015-10" db="EMBL/GenBank/DDBJ databases">
        <title>Draft genome sequence of Streptomyces sp. RV15, isolated from a marine sponge.</title>
        <authorList>
            <person name="Ruckert C."/>
            <person name="Abdelmohsen U.R."/>
            <person name="Winkler A."/>
            <person name="Hentschel U."/>
            <person name="Kalinowski J."/>
            <person name="Kampfer P."/>
            <person name="Glaeser S."/>
        </authorList>
    </citation>
    <scope>NUCLEOTIDE SEQUENCE [LARGE SCALE GENOMIC DNA]</scope>
    <source>
        <strain evidence="2 3">RV15</strain>
    </source>
</reference>
<evidence type="ECO:0000313" key="3">
    <source>
        <dbReference type="Proteomes" id="UP000053260"/>
    </source>
</evidence>
<evidence type="ECO:0000256" key="1">
    <source>
        <dbReference type="SAM" id="MobiDB-lite"/>
    </source>
</evidence>
<proteinExistence type="predicted"/>
<dbReference type="RefSeq" id="WP_067016354.1">
    <property type="nucleotide sequence ID" value="NZ_KQ949076.1"/>
</dbReference>
<protein>
    <submittedName>
        <fullName evidence="2">Uncharacterized protein</fullName>
    </submittedName>
</protein>
<dbReference type="NCBIfam" id="NF038082">
    <property type="entry name" value="phiSA1p31"/>
    <property type="match status" value="1"/>
</dbReference>
<organism evidence="2 3">
    <name type="scientific">Streptomyces dysideae</name>
    <dbReference type="NCBI Taxonomy" id="909626"/>
    <lineage>
        <taxon>Bacteria</taxon>
        <taxon>Bacillati</taxon>
        <taxon>Actinomycetota</taxon>
        <taxon>Actinomycetes</taxon>
        <taxon>Kitasatosporales</taxon>
        <taxon>Streptomycetaceae</taxon>
        <taxon>Streptomyces</taxon>
    </lineage>
</organism>
<dbReference type="STRING" id="909626.AQJ91_03880"/>
<feature type="region of interest" description="Disordered" evidence="1">
    <location>
        <begin position="247"/>
        <end position="268"/>
    </location>
</feature>
<sequence length="268" mass="29041">MTSNRNVQAAAAVIREGLARFGEEVAFDLALALNTNALLGPSLYGTEEEQAAPRAELLRTLVVRRQDPPATEQSEAHPATTLEAEVDTWEAKCARAHAVWASLGTEFHGHRPEVMAIEWDRDRVVVCIKAASLADWEFWLGAAGAPVDADTRQTGYAQLAFGERDGVPVHLVAHDVPRLLGEAWHAAREPYFLWGRIYDLACPLIDCDGNTWHYHGYRAQDSIPLLQKRDTDEPCALASVVLDAGPLTPGKPPATSTSTAVAGDGDTA</sequence>
<accession>A0A101V4N5</accession>
<comment type="caution">
    <text evidence="2">The sequence shown here is derived from an EMBL/GenBank/DDBJ whole genome shotgun (WGS) entry which is preliminary data.</text>
</comment>
<dbReference type="AlphaFoldDB" id="A0A101V4N5"/>
<dbReference type="NCBIfam" id="NF038081">
    <property type="entry name" value="BN159_2729_fam"/>
    <property type="match status" value="1"/>
</dbReference>